<evidence type="ECO:0008006" key="3">
    <source>
        <dbReference type="Google" id="ProtNLM"/>
    </source>
</evidence>
<evidence type="ECO:0000313" key="1">
    <source>
        <dbReference type="EMBL" id="TFV44504.1"/>
    </source>
</evidence>
<gene>
    <name evidence="1" type="ORF">E4K65_27890</name>
</gene>
<keyword evidence="2" id="KW-1185">Reference proteome</keyword>
<reference evidence="1 2" key="1">
    <citation type="submission" date="2019-03" db="EMBL/GenBank/DDBJ databases">
        <title>Bradyrhizobium diversity isolated from nodules of Chamaecrista fasciculata.</title>
        <authorList>
            <person name="Klepa M.S."/>
            <person name="Urquiaga M.O."/>
            <person name="Hungria M."/>
            <person name="Delamuta J.R."/>
        </authorList>
    </citation>
    <scope>NUCLEOTIDE SEQUENCE [LARGE SCALE GENOMIC DNA]</scope>
    <source>
        <strain evidence="1 2">CNPSo 3448</strain>
    </source>
</reference>
<dbReference type="EMBL" id="SPQT01000018">
    <property type="protein sequence ID" value="TFV44504.1"/>
    <property type="molecule type" value="Genomic_DNA"/>
</dbReference>
<dbReference type="RefSeq" id="WP_135176845.1">
    <property type="nucleotide sequence ID" value="NZ_SPQT01000018.1"/>
</dbReference>
<name>A0A4Y9LPX4_9BRAD</name>
<protein>
    <recommendedName>
        <fullName evidence="3">TnsA endonuclease N-terminal domain-containing protein</fullName>
    </recommendedName>
</protein>
<dbReference type="OrthoDB" id="7909136at2"/>
<organism evidence="1 2">
    <name type="scientific">Bradyrhizobium niftali</name>
    <dbReference type="NCBI Taxonomy" id="2560055"/>
    <lineage>
        <taxon>Bacteria</taxon>
        <taxon>Pseudomonadati</taxon>
        <taxon>Pseudomonadota</taxon>
        <taxon>Alphaproteobacteria</taxon>
        <taxon>Hyphomicrobiales</taxon>
        <taxon>Nitrobacteraceae</taxon>
        <taxon>Bradyrhizobium</taxon>
    </lineage>
</organism>
<proteinExistence type="predicted"/>
<evidence type="ECO:0000313" key="2">
    <source>
        <dbReference type="Proteomes" id="UP000297966"/>
    </source>
</evidence>
<comment type="caution">
    <text evidence="1">The sequence shown here is derived from an EMBL/GenBank/DDBJ whole genome shotgun (WGS) entry which is preliminary data.</text>
</comment>
<sequence>MATGRDHARGNRALRTLLPSELRRRRSARIQIRNLLENFTSTSEKLSQFAVQLLLDPAIPAVNFIRGLPFLKREVPIDMLCVNTEASGRVAFDVLSERRYWDLDHEGLVQLTLQHHRIRLVEVDRADIDAEPRASNCKLIWSHRDHPVPTPLEKAITRALTAHPGLTARSLGDMIGVRDPRPEISALICQGMLVTDLSVKFGPSSALRLVPNPWRPPTRLEWLKGSERPARDG</sequence>
<dbReference type="AlphaFoldDB" id="A0A4Y9LPX4"/>
<dbReference type="Proteomes" id="UP000297966">
    <property type="component" value="Unassembled WGS sequence"/>
</dbReference>
<accession>A0A4Y9LPX4</accession>